<dbReference type="GO" id="GO:0080120">
    <property type="term" value="P:CAAX-box protein maturation"/>
    <property type="evidence" value="ECO:0007669"/>
    <property type="project" value="UniProtKB-ARBA"/>
</dbReference>
<feature type="transmembrane region" description="Helical" evidence="1">
    <location>
        <begin position="146"/>
        <end position="170"/>
    </location>
</feature>
<dbReference type="GO" id="GO:0008237">
    <property type="term" value="F:metallopeptidase activity"/>
    <property type="evidence" value="ECO:0007669"/>
    <property type="project" value="UniProtKB-KW"/>
</dbReference>
<evidence type="ECO:0000313" key="4">
    <source>
        <dbReference type="Proteomes" id="UP001198962"/>
    </source>
</evidence>
<feature type="transmembrane region" description="Helical" evidence="1">
    <location>
        <begin position="21"/>
        <end position="41"/>
    </location>
</feature>
<evidence type="ECO:0000313" key="3">
    <source>
        <dbReference type="EMBL" id="MCC2164501.1"/>
    </source>
</evidence>
<feature type="transmembrane region" description="Helical" evidence="1">
    <location>
        <begin position="182"/>
        <end position="199"/>
    </location>
</feature>
<dbReference type="GO" id="GO:0004175">
    <property type="term" value="F:endopeptidase activity"/>
    <property type="evidence" value="ECO:0007669"/>
    <property type="project" value="UniProtKB-ARBA"/>
</dbReference>
<keyword evidence="1" id="KW-0812">Transmembrane</keyword>
<accession>A0AAE3APK4</accession>
<proteinExistence type="predicted"/>
<dbReference type="RefSeq" id="WP_308451121.1">
    <property type="nucleotide sequence ID" value="NZ_JAJEPU010000014.1"/>
</dbReference>
<feature type="domain" description="CAAX prenyl protease 2/Lysostaphin resistance protein A-like" evidence="2">
    <location>
        <begin position="154"/>
        <end position="236"/>
    </location>
</feature>
<feature type="transmembrane region" description="Helical" evidence="1">
    <location>
        <begin position="57"/>
        <end position="76"/>
    </location>
</feature>
<name>A0AAE3APK4_9FIRM</name>
<dbReference type="EMBL" id="JAJEPU010000014">
    <property type="protein sequence ID" value="MCC2164501.1"/>
    <property type="molecule type" value="Genomic_DNA"/>
</dbReference>
<feature type="transmembrane region" description="Helical" evidence="1">
    <location>
        <begin position="111"/>
        <end position="134"/>
    </location>
</feature>
<sequence>MKNTKKQMGGFDVEGMRRFLSLAWKMFGSLLLYEMAVWLVMEGWNLATGAEPTAREVLPLTALAGGITAIGVGFWYRKIEQREQTKQIEQAGQTERVSSRGMKIGMKRQNVIWLLLAGFGTCLCLNHLLLLLPIPKAGYQATSELLYQPAIGTQVICTGIVIPFTEELIFRGMAYRSLRRELPFAGAAVISAVYFGLFHGNLIQGIYACLMGIFLAGAYELGGLRDAWIFHGTANLTAIFLTMLDLDRRIFSGFGMAVTAVVGGILTAIAFYQMGKDRRTEIPHER</sequence>
<keyword evidence="3" id="KW-0645">Protease</keyword>
<evidence type="ECO:0000256" key="1">
    <source>
        <dbReference type="SAM" id="Phobius"/>
    </source>
</evidence>
<feature type="transmembrane region" description="Helical" evidence="1">
    <location>
        <begin position="250"/>
        <end position="272"/>
    </location>
</feature>
<keyword evidence="3" id="KW-0482">Metalloprotease</keyword>
<comment type="caution">
    <text evidence="3">The sequence shown here is derived from an EMBL/GenBank/DDBJ whole genome shotgun (WGS) entry which is preliminary data.</text>
</comment>
<gene>
    <name evidence="3" type="ORF">LKD32_06350</name>
</gene>
<protein>
    <submittedName>
        <fullName evidence="3">CPBP family intramembrane metalloprotease</fullName>
    </submittedName>
</protein>
<keyword evidence="1" id="KW-0472">Membrane</keyword>
<keyword evidence="3" id="KW-0378">Hydrolase</keyword>
<dbReference type="Pfam" id="PF02517">
    <property type="entry name" value="Rce1-like"/>
    <property type="match status" value="1"/>
</dbReference>
<keyword evidence="4" id="KW-1185">Reference proteome</keyword>
<evidence type="ECO:0000259" key="2">
    <source>
        <dbReference type="Pfam" id="PF02517"/>
    </source>
</evidence>
<dbReference type="Proteomes" id="UP001198962">
    <property type="component" value="Unassembled WGS sequence"/>
</dbReference>
<keyword evidence="1" id="KW-1133">Transmembrane helix</keyword>
<organism evidence="3 4">
    <name type="scientific">Brotaphodocola catenula</name>
    <dbReference type="NCBI Taxonomy" id="2885361"/>
    <lineage>
        <taxon>Bacteria</taxon>
        <taxon>Bacillati</taxon>
        <taxon>Bacillota</taxon>
        <taxon>Clostridia</taxon>
        <taxon>Lachnospirales</taxon>
        <taxon>Lachnospiraceae</taxon>
        <taxon>Brotaphodocola</taxon>
    </lineage>
</organism>
<dbReference type="AlphaFoldDB" id="A0AAE3APK4"/>
<reference evidence="3" key="1">
    <citation type="submission" date="2021-10" db="EMBL/GenBank/DDBJ databases">
        <title>Anaerobic single-cell dispensing facilitates the cultivation of human gut bacteria.</title>
        <authorList>
            <person name="Afrizal A."/>
        </authorList>
    </citation>
    <scope>NUCLEOTIDE SEQUENCE</scope>
    <source>
        <strain evidence="3">CLA-AA-H274</strain>
    </source>
</reference>
<dbReference type="InterPro" id="IPR003675">
    <property type="entry name" value="Rce1/LyrA-like_dom"/>
</dbReference>